<reference evidence="1 2" key="1">
    <citation type="submission" date="2022-03" db="EMBL/GenBank/DDBJ databases">
        <authorList>
            <person name="Brunel B."/>
        </authorList>
    </citation>
    <scope>NUCLEOTIDE SEQUENCE [LARGE SCALE GENOMIC DNA]</scope>
    <source>
        <strain evidence="1">STM5069sample</strain>
    </source>
</reference>
<accession>A0ABM9DM35</accession>
<dbReference type="Proteomes" id="UP001153050">
    <property type="component" value="Unassembled WGS sequence"/>
</dbReference>
<organism evidence="1 2">
    <name type="scientific">Mesorhizobium escarrei</name>
    <dbReference type="NCBI Taxonomy" id="666018"/>
    <lineage>
        <taxon>Bacteria</taxon>
        <taxon>Pseudomonadati</taxon>
        <taxon>Pseudomonadota</taxon>
        <taxon>Alphaproteobacteria</taxon>
        <taxon>Hyphomicrobiales</taxon>
        <taxon>Phyllobacteriaceae</taxon>
        <taxon>Mesorhizobium</taxon>
    </lineage>
</organism>
<comment type="caution">
    <text evidence="1">The sequence shown here is derived from an EMBL/GenBank/DDBJ whole genome shotgun (WGS) entry which is preliminary data.</text>
</comment>
<sequence>MGMNKLPLKTRVQILTMLCEGSSMRSISRVADVSINTVSKLLVDAGKFCADLHDREVRNVKAKRVQCDEIWSFVGAKAKNVSAMKQPVDGAGDVWTWTALDSDSKLIISWLVGGRDGEYALAFMDDVKDRLANRVQLTTDGHRAYLNAVEEAFGADIDYAMLIKQYGEPEGKKASPERRYSPAVCTGATKTRIEGNPDPVHVSTSHIERANLTMRMANRRFTRLTNAFSKKFENHVHMVAIYTVWYNFIKMHKTLKMTPAMAAGVSQTLWSMDDLCEKMDAVAPKPGKRGPYKKSVAEISN</sequence>
<evidence type="ECO:0000313" key="2">
    <source>
        <dbReference type="Proteomes" id="UP001153050"/>
    </source>
</evidence>
<gene>
    <name evidence="1" type="ORF">MES5069_180043</name>
</gene>
<evidence type="ECO:0000313" key="1">
    <source>
        <dbReference type="EMBL" id="CAH2397694.1"/>
    </source>
</evidence>
<protein>
    <submittedName>
        <fullName evidence="1">Transposase</fullName>
    </submittedName>
</protein>
<name>A0ABM9DM35_9HYPH</name>
<proteinExistence type="predicted"/>
<dbReference type="EMBL" id="CAKXZT010000090">
    <property type="protein sequence ID" value="CAH2397694.1"/>
    <property type="molecule type" value="Genomic_DNA"/>
</dbReference>
<keyword evidence="2" id="KW-1185">Reference proteome</keyword>